<organism evidence="2 3">
    <name type="scientific">Liparis tanakae</name>
    <name type="common">Tanaka's snailfish</name>
    <dbReference type="NCBI Taxonomy" id="230148"/>
    <lineage>
        <taxon>Eukaryota</taxon>
        <taxon>Metazoa</taxon>
        <taxon>Chordata</taxon>
        <taxon>Craniata</taxon>
        <taxon>Vertebrata</taxon>
        <taxon>Euteleostomi</taxon>
        <taxon>Actinopterygii</taxon>
        <taxon>Neopterygii</taxon>
        <taxon>Teleostei</taxon>
        <taxon>Neoteleostei</taxon>
        <taxon>Acanthomorphata</taxon>
        <taxon>Eupercaria</taxon>
        <taxon>Perciformes</taxon>
        <taxon>Cottioidei</taxon>
        <taxon>Cottales</taxon>
        <taxon>Liparidae</taxon>
        <taxon>Liparis</taxon>
    </lineage>
</organism>
<feature type="region of interest" description="Disordered" evidence="1">
    <location>
        <begin position="35"/>
        <end position="62"/>
    </location>
</feature>
<keyword evidence="3" id="KW-1185">Reference proteome</keyword>
<dbReference type="EMBL" id="SRLO01000381">
    <property type="protein sequence ID" value="TNN58366.1"/>
    <property type="molecule type" value="Genomic_DNA"/>
</dbReference>
<dbReference type="Proteomes" id="UP000314294">
    <property type="component" value="Unassembled WGS sequence"/>
</dbReference>
<accession>A0A4Z2GXX8</accession>
<name>A0A4Z2GXX8_9TELE</name>
<evidence type="ECO:0000256" key="1">
    <source>
        <dbReference type="SAM" id="MobiDB-lite"/>
    </source>
</evidence>
<evidence type="ECO:0000313" key="2">
    <source>
        <dbReference type="EMBL" id="TNN58366.1"/>
    </source>
</evidence>
<comment type="caution">
    <text evidence="2">The sequence shown here is derived from an EMBL/GenBank/DDBJ whole genome shotgun (WGS) entry which is preliminary data.</text>
</comment>
<dbReference type="AlphaFoldDB" id="A0A4Z2GXX8"/>
<proteinExistence type="predicted"/>
<reference evidence="2 3" key="1">
    <citation type="submission" date="2019-03" db="EMBL/GenBank/DDBJ databases">
        <title>First draft genome of Liparis tanakae, snailfish: a comprehensive survey of snailfish specific genes.</title>
        <authorList>
            <person name="Kim W."/>
            <person name="Song I."/>
            <person name="Jeong J.-H."/>
            <person name="Kim D."/>
            <person name="Kim S."/>
            <person name="Ryu S."/>
            <person name="Song J.Y."/>
            <person name="Lee S.K."/>
        </authorList>
    </citation>
    <scope>NUCLEOTIDE SEQUENCE [LARGE SCALE GENOMIC DNA]</scope>
    <source>
        <tissue evidence="2">Muscle</tissue>
    </source>
</reference>
<sequence length="62" mass="6994">MGPGRRHYCLHITTAEGGEVQTDPMVRDRFWTPRPHGTLQADHSVHRDQPPFTRGSATTIRG</sequence>
<evidence type="ECO:0000313" key="3">
    <source>
        <dbReference type="Proteomes" id="UP000314294"/>
    </source>
</evidence>
<gene>
    <name evidence="2" type="ORF">EYF80_031429</name>
</gene>
<protein>
    <submittedName>
        <fullName evidence="2">Uncharacterized protein</fullName>
    </submittedName>
</protein>